<dbReference type="PANTHER" id="PTHR43744">
    <property type="entry name" value="ABC TRANSPORTER PERMEASE PROTEIN MG189-RELATED-RELATED"/>
    <property type="match status" value="1"/>
</dbReference>
<evidence type="ECO:0000256" key="1">
    <source>
        <dbReference type="ARBA" id="ARBA00004651"/>
    </source>
</evidence>
<dbReference type="GO" id="GO:0005886">
    <property type="term" value="C:plasma membrane"/>
    <property type="evidence" value="ECO:0007669"/>
    <property type="project" value="UniProtKB-SubCell"/>
</dbReference>
<dbReference type="Gene3D" id="1.10.3720.10">
    <property type="entry name" value="MetI-like"/>
    <property type="match status" value="1"/>
</dbReference>
<feature type="transmembrane region" description="Helical" evidence="7">
    <location>
        <begin position="12"/>
        <end position="33"/>
    </location>
</feature>
<accession>A0A2T3GA03</accession>
<comment type="caution">
    <text evidence="9">The sequence shown here is derived from an EMBL/GenBank/DDBJ whole genome shotgun (WGS) entry which is preliminary data.</text>
</comment>
<feature type="transmembrane region" description="Helical" evidence="7">
    <location>
        <begin position="71"/>
        <end position="97"/>
    </location>
</feature>
<feature type="transmembrane region" description="Helical" evidence="7">
    <location>
        <begin position="241"/>
        <end position="261"/>
    </location>
</feature>
<evidence type="ECO:0000256" key="6">
    <source>
        <dbReference type="ARBA" id="ARBA00023136"/>
    </source>
</evidence>
<sequence length="277" mass="30683">MIQSKKNLIAKIIRTVVVLALALLCAFPLYYIIVSSFKDPIDMTKNPFSLPNPWVGGNYIEAFADGTIIRAFVNTVIVTVAAVFLQVFFGSMAAYGIIQKKSRFTAAVGSVLMIAFAVPAQATLLPLFKMESSWELVDSLLGLILLYLGSTVFCYFLIVGYMKSLPQELFEAARIDGAGPFTIYFKIVLPLIKPILITVVVFQVMGTWNDFLYPSVFLSSQDNQTVVLQVFNAVQQFSTNWPLFMAITVIALFPVFIFFVFCQKWIVSGLVAGSVKG</sequence>
<evidence type="ECO:0000313" key="9">
    <source>
        <dbReference type="EMBL" id="PST46314.1"/>
    </source>
</evidence>
<feature type="transmembrane region" description="Helical" evidence="7">
    <location>
        <begin position="140"/>
        <end position="162"/>
    </location>
</feature>
<protein>
    <submittedName>
        <fullName evidence="9">ABC transporter permease</fullName>
    </submittedName>
</protein>
<keyword evidence="6 7" id="KW-0472">Membrane</keyword>
<reference evidence="10" key="1">
    <citation type="submission" date="2017-09" db="EMBL/GenBank/DDBJ databases">
        <authorList>
            <person name="Sela D.A."/>
            <person name="Albert K."/>
        </authorList>
    </citation>
    <scope>NUCLEOTIDE SEQUENCE [LARGE SCALE GENOMIC DNA]</scope>
    <source>
        <strain evidence="10">UMA51805</strain>
    </source>
</reference>
<dbReference type="PROSITE" id="PS50928">
    <property type="entry name" value="ABC_TM1"/>
    <property type="match status" value="1"/>
</dbReference>
<keyword evidence="4 7" id="KW-0812">Transmembrane</keyword>
<evidence type="ECO:0000256" key="4">
    <source>
        <dbReference type="ARBA" id="ARBA00022692"/>
    </source>
</evidence>
<dbReference type="InterPro" id="IPR000515">
    <property type="entry name" value="MetI-like"/>
</dbReference>
<dbReference type="RefSeq" id="WP_107044149.1">
    <property type="nucleotide sequence ID" value="NZ_NWTX01000009.1"/>
</dbReference>
<proteinExistence type="inferred from homology"/>
<evidence type="ECO:0000256" key="7">
    <source>
        <dbReference type="RuleBase" id="RU363032"/>
    </source>
</evidence>
<dbReference type="Pfam" id="PF00528">
    <property type="entry name" value="BPD_transp_1"/>
    <property type="match status" value="1"/>
</dbReference>
<organism evidence="9 10">
    <name type="scientific">Bifidobacterium callitrichos</name>
    <dbReference type="NCBI Taxonomy" id="762209"/>
    <lineage>
        <taxon>Bacteria</taxon>
        <taxon>Bacillati</taxon>
        <taxon>Actinomycetota</taxon>
        <taxon>Actinomycetes</taxon>
        <taxon>Bifidobacteriales</taxon>
        <taxon>Bifidobacteriaceae</taxon>
        <taxon>Bifidobacterium</taxon>
    </lineage>
</organism>
<comment type="similarity">
    <text evidence="7">Belongs to the binding-protein-dependent transport system permease family.</text>
</comment>
<evidence type="ECO:0000313" key="10">
    <source>
        <dbReference type="Proteomes" id="UP000240228"/>
    </source>
</evidence>
<dbReference type="GO" id="GO:0055085">
    <property type="term" value="P:transmembrane transport"/>
    <property type="evidence" value="ECO:0007669"/>
    <property type="project" value="InterPro"/>
</dbReference>
<evidence type="ECO:0000256" key="5">
    <source>
        <dbReference type="ARBA" id="ARBA00022989"/>
    </source>
</evidence>
<comment type="subcellular location">
    <subcellularLocation>
        <location evidence="1 7">Cell membrane</location>
        <topology evidence="1 7">Multi-pass membrane protein</topology>
    </subcellularLocation>
</comment>
<dbReference type="SUPFAM" id="SSF161098">
    <property type="entry name" value="MetI-like"/>
    <property type="match status" value="1"/>
</dbReference>
<dbReference type="CDD" id="cd06261">
    <property type="entry name" value="TM_PBP2"/>
    <property type="match status" value="1"/>
</dbReference>
<keyword evidence="3" id="KW-1003">Cell membrane</keyword>
<feature type="transmembrane region" description="Helical" evidence="7">
    <location>
        <begin position="183"/>
        <end position="205"/>
    </location>
</feature>
<feature type="domain" description="ABC transmembrane type-1" evidence="8">
    <location>
        <begin position="72"/>
        <end position="262"/>
    </location>
</feature>
<feature type="transmembrane region" description="Helical" evidence="7">
    <location>
        <begin position="104"/>
        <end position="128"/>
    </location>
</feature>
<dbReference type="Proteomes" id="UP000240228">
    <property type="component" value="Unassembled WGS sequence"/>
</dbReference>
<keyword evidence="10" id="KW-1185">Reference proteome</keyword>
<reference evidence="9 10" key="2">
    <citation type="submission" date="2018-03" db="EMBL/GenBank/DDBJ databases">
        <title>The comparative genomics of Bifidobacterium callitrichos reflects dietary carbohydrate utilization within the common marmoset gut.</title>
        <authorList>
            <person name="Rani A."/>
        </authorList>
    </citation>
    <scope>NUCLEOTIDE SEQUENCE [LARGE SCALE GENOMIC DNA]</scope>
    <source>
        <strain evidence="9 10">UMA51805</strain>
    </source>
</reference>
<evidence type="ECO:0000256" key="2">
    <source>
        <dbReference type="ARBA" id="ARBA00022448"/>
    </source>
</evidence>
<name>A0A2T3GA03_9BIFI</name>
<dbReference type="AlphaFoldDB" id="A0A2T3GA03"/>
<evidence type="ECO:0000256" key="3">
    <source>
        <dbReference type="ARBA" id="ARBA00022475"/>
    </source>
</evidence>
<keyword evidence="5 7" id="KW-1133">Transmembrane helix</keyword>
<evidence type="ECO:0000259" key="8">
    <source>
        <dbReference type="PROSITE" id="PS50928"/>
    </source>
</evidence>
<gene>
    <name evidence="9" type="ORF">CPA40_06210</name>
</gene>
<dbReference type="EMBL" id="NWTX01000009">
    <property type="protein sequence ID" value="PST46314.1"/>
    <property type="molecule type" value="Genomic_DNA"/>
</dbReference>
<dbReference type="PANTHER" id="PTHR43744:SF12">
    <property type="entry name" value="ABC TRANSPORTER PERMEASE PROTEIN MG189-RELATED"/>
    <property type="match status" value="1"/>
</dbReference>
<dbReference type="InterPro" id="IPR035906">
    <property type="entry name" value="MetI-like_sf"/>
</dbReference>
<keyword evidence="2 7" id="KW-0813">Transport</keyword>